<organism evidence="5 6">
    <name type="scientific">Sphingomonas glaciei</name>
    <dbReference type="NCBI Taxonomy" id="2938948"/>
    <lineage>
        <taxon>Bacteria</taxon>
        <taxon>Pseudomonadati</taxon>
        <taxon>Pseudomonadota</taxon>
        <taxon>Alphaproteobacteria</taxon>
        <taxon>Sphingomonadales</taxon>
        <taxon>Sphingomonadaceae</taxon>
        <taxon>Sphingomonas</taxon>
    </lineage>
</organism>
<dbReference type="Pfam" id="PF25917">
    <property type="entry name" value="BSH_RND"/>
    <property type="match status" value="1"/>
</dbReference>
<evidence type="ECO:0000313" key="6">
    <source>
        <dbReference type="Proteomes" id="UP000831921"/>
    </source>
</evidence>
<keyword evidence="2" id="KW-1133">Transmembrane helix</keyword>
<dbReference type="PANTHER" id="PTHR30386">
    <property type="entry name" value="MEMBRANE FUSION SUBUNIT OF EMRAB-TOLC MULTIDRUG EFFLUX PUMP"/>
    <property type="match status" value="1"/>
</dbReference>
<keyword evidence="2" id="KW-0812">Transmembrane</keyword>
<dbReference type="Pfam" id="PF25963">
    <property type="entry name" value="Beta-barrel_AAEA"/>
    <property type="match status" value="1"/>
</dbReference>
<dbReference type="InterPro" id="IPR058634">
    <property type="entry name" value="AaeA-lik-b-barrel"/>
</dbReference>
<evidence type="ECO:0000259" key="4">
    <source>
        <dbReference type="Pfam" id="PF25963"/>
    </source>
</evidence>
<gene>
    <name evidence="5" type="ORF">M1K48_02285</name>
</gene>
<protein>
    <submittedName>
        <fullName evidence="5">HlyD family secretion protein</fullName>
    </submittedName>
</protein>
<dbReference type="SUPFAM" id="SSF111369">
    <property type="entry name" value="HlyD-like secretion proteins"/>
    <property type="match status" value="2"/>
</dbReference>
<comment type="subcellular location">
    <subcellularLocation>
        <location evidence="1">Cell envelope</location>
    </subcellularLocation>
</comment>
<proteinExistence type="predicted"/>
<evidence type="ECO:0000313" key="5">
    <source>
        <dbReference type="EMBL" id="UUR08496.1"/>
    </source>
</evidence>
<feature type="transmembrane region" description="Helical" evidence="2">
    <location>
        <begin position="38"/>
        <end position="57"/>
    </location>
</feature>
<dbReference type="PRINTS" id="PR01490">
    <property type="entry name" value="RTXTOXIND"/>
</dbReference>
<dbReference type="Gene3D" id="2.40.50.100">
    <property type="match status" value="1"/>
</dbReference>
<name>A0ABY5MWZ1_9SPHN</name>
<dbReference type="Gene3D" id="2.40.30.170">
    <property type="match status" value="1"/>
</dbReference>
<dbReference type="PANTHER" id="PTHR30386:SF19">
    <property type="entry name" value="MULTIDRUG EXPORT PROTEIN EMRA-RELATED"/>
    <property type="match status" value="1"/>
</dbReference>
<evidence type="ECO:0000256" key="2">
    <source>
        <dbReference type="SAM" id="Phobius"/>
    </source>
</evidence>
<dbReference type="InterPro" id="IPR050739">
    <property type="entry name" value="MFP"/>
</dbReference>
<feature type="domain" description="Multidrug resistance protein MdtA-like barrel-sandwich hybrid" evidence="3">
    <location>
        <begin position="75"/>
        <end position="241"/>
    </location>
</feature>
<dbReference type="RefSeq" id="WP_249504272.1">
    <property type="nucleotide sequence ID" value="NZ_CP097253.1"/>
</dbReference>
<sequence length="357" mass="37293">MNQETKITGTPIEDEPVVEAGEVAATAPIKKPGKARRLLLFLIVPLLLLAAGGWMWWSGQGKVETDNAQLKQDITSVGAQVGGPIAEVLVKEGQQVRAGQLLFRIDPAPYRVALLAAEAQLAAAQLAERQVVTAAAGTTADISGAQAQLAINERALARQAELLRQGFTTRVRYDEALADVTASRTALADARSRAANAGAAIAQGGEQPGEAAARAAIAKAQLDLARTEVRAPTSGTVSNTDRLLTGQQAVPGIGLLSLVASTEAWVEANFKEKDLARMAPGQRAHIEIDAYPGLELSGRVASIGAGTGSEFAILPAQNANGNWVKVTQRVPVRIRFDGKPSKPVIAGLSATVTVDVE</sequence>
<keyword evidence="6" id="KW-1185">Reference proteome</keyword>
<evidence type="ECO:0000256" key="1">
    <source>
        <dbReference type="ARBA" id="ARBA00004196"/>
    </source>
</evidence>
<reference evidence="5 6" key="1">
    <citation type="submission" date="2022-05" db="EMBL/GenBank/DDBJ databases">
        <title>S8-45 Sphingomonas ultraviolaceadurans.</title>
        <authorList>
            <person name="Liu Y."/>
        </authorList>
    </citation>
    <scope>NUCLEOTIDE SEQUENCE [LARGE SCALE GENOMIC DNA]</scope>
    <source>
        <strain evidence="5 6">S8-45</strain>
    </source>
</reference>
<feature type="domain" description="p-hydroxybenzoic acid efflux pump subunit AaeA-like beta-barrel" evidence="4">
    <location>
        <begin position="265"/>
        <end position="354"/>
    </location>
</feature>
<keyword evidence="2" id="KW-0472">Membrane</keyword>
<dbReference type="EMBL" id="CP097253">
    <property type="protein sequence ID" value="UUR08496.1"/>
    <property type="molecule type" value="Genomic_DNA"/>
</dbReference>
<evidence type="ECO:0000259" key="3">
    <source>
        <dbReference type="Pfam" id="PF25917"/>
    </source>
</evidence>
<dbReference type="Proteomes" id="UP000831921">
    <property type="component" value="Chromosome"/>
</dbReference>
<accession>A0ABY5MWZ1</accession>
<dbReference type="InterPro" id="IPR058625">
    <property type="entry name" value="MdtA-like_BSH"/>
</dbReference>